<dbReference type="Proteomes" id="UP000033661">
    <property type="component" value="Unassembled WGS sequence"/>
</dbReference>
<evidence type="ECO:0000313" key="1">
    <source>
        <dbReference type="EMBL" id="KJV90239.1"/>
    </source>
</evidence>
<dbReference type="RefSeq" id="WP_045799060.1">
    <property type="nucleotide sequence ID" value="NZ_LAOI01000001.1"/>
</dbReference>
<name>A0A0F3QFN3_RICBE</name>
<protein>
    <recommendedName>
        <fullName evidence="3">HrgA protein</fullName>
    </recommendedName>
</protein>
<dbReference type="EMBL" id="LAOI01000001">
    <property type="protein sequence ID" value="KJV90239.1"/>
    <property type="molecule type" value="Genomic_DNA"/>
</dbReference>
<comment type="caution">
    <text evidence="1">The sequence shown here is derived from an EMBL/GenBank/DDBJ whole genome shotgun (WGS) entry which is preliminary data.</text>
</comment>
<keyword evidence="2" id="KW-1185">Reference proteome</keyword>
<gene>
    <name evidence="1" type="ORF">RBEAN4_1242</name>
</gene>
<sequence>MEFNRKNAIISFLEERAEQKFTPYDIAKWLVANYPEEAERKATTSKNKQIIKARTLEEKIKEVTKAYAAEISRGRFDEWRSKPNIKIDSEPRVSLYYTKNPSHLINDEEVTNLKNKVNKDNSITEEKAYEILKSYLDVLGIHNMRINHTFSSNKHGVGGNIWLHPDWVGMEVLNKNWSPLIKDCAKYYTGKQARLWSFEVKREINRSNVRESFFQALSNSSWAHYGYLVAPILDETKADTKNELEMLCTRHGIGFILLNVDFPEDSKKLIPARERSEIDWNMANRLAEENKNFENYLNKVDIFCQKPTKEVLESIWYNINKLKEIPTKTRKKK</sequence>
<evidence type="ECO:0008006" key="3">
    <source>
        <dbReference type="Google" id="ProtNLM"/>
    </source>
</evidence>
<proteinExistence type="predicted"/>
<dbReference type="AlphaFoldDB" id="A0A0F3QFN3"/>
<accession>A0A0F3QFN3</accession>
<dbReference type="PATRIC" id="fig|1359193.3.peg.1201"/>
<reference evidence="1 2" key="1">
    <citation type="submission" date="2015-02" db="EMBL/GenBank/DDBJ databases">
        <title>Genome Sequencing of Rickettsiales.</title>
        <authorList>
            <person name="Daugherty S.C."/>
            <person name="Su Q."/>
            <person name="Abolude K."/>
            <person name="Beier-Sexton M."/>
            <person name="Carlyon J.A."/>
            <person name="Carter R."/>
            <person name="Day N.P."/>
            <person name="Dumler S.J."/>
            <person name="Dyachenko V."/>
            <person name="Godinez A."/>
            <person name="Kurtti T.J."/>
            <person name="Lichay M."/>
            <person name="Mullins K.E."/>
            <person name="Ott S."/>
            <person name="Pappas-Brown V."/>
            <person name="Paris D.H."/>
            <person name="Patel P."/>
            <person name="Richards A.L."/>
            <person name="Sadzewicz L."/>
            <person name="Sears K."/>
            <person name="Seidman D."/>
            <person name="Sengamalay N."/>
            <person name="Stenos J."/>
            <person name="Tallon L.J."/>
            <person name="Vincent G."/>
            <person name="Fraser C.M."/>
            <person name="Munderloh U."/>
            <person name="Dunning-Hotopp J.C."/>
        </authorList>
    </citation>
    <scope>NUCLEOTIDE SEQUENCE [LARGE SCALE GENOMIC DNA]</scope>
    <source>
        <strain evidence="1 2">RML An4</strain>
    </source>
</reference>
<evidence type="ECO:0000313" key="2">
    <source>
        <dbReference type="Proteomes" id="UP000033661"/>
    </source>
</evidence>
<organism evidence="1 2">
    <name type="scientific">Rickettsia bellii str. RML An4</name>
    <dbReference type="NCBI Taxonomy" id="1359193"/>
    <lineage>
        <taxon>Bacteria</taxon>
        <taxon>Pseudomonadati</taxon>
        <taxon>Pseudomonadota</taxon>
        <taxon>Alphaproteobacteria</taxon>
        <taxon>Rickettsiales</taxon>
        <taxon>Rickettsiaceae</taxon>
        <taxon>Rickettsieae</taxon>
        <taxon>Rickettsia</taxon>
        <taxon>belli group</taxon>
    </lineage>
</organism>